<dbReference type="EMBL" id="FRFD01000003">
    <property type="protein sequence ID" value="SHO43655.1"/>
    <property type="molecule type" value="Genomic_DNA"/>
</dbReference>
<name>A0A1M7XXJ8_9FIRM</name>
<reference evidence="1 2" key="1">
    <citation type="submission" date="2016-12" db="EMBL/GenBank/DDBJ databases">
        <authorList>
            <person name="Song W.-J."/>
            <person name="Kurnit D.M."/>
        </authorList>
    </citation>
    <scope>NUCLEOTIDE SEQUENCE [LARGE SCALE GENOMIC DNA]</scope>
    <source>
        <strain evidence="1 2">DSM 12503</strain>
    </source>
</reference>
<proteinExistence type="predicted"/>
<evidence type="ECO:0000313" key="1">
    <source>
        <dbReference type="EMBL" id="SHO43655.1"/>
    </source>
</evidence>
<dbReference type="AlphaFoldDB" id="A0A1M7XXJ8"/>
<evidence type="ECO:0000313" key="2">
    <source>
        <dbReference type="Proteomes" id="UP000184612"/>
    </source>
</evidence>
<organism evidence="1 2">
    <name type="scientific">Anaerocolumna xylanovorans DSM 12503</name>
    <dbReference type="NCBI Taxonomy" id="1121345"/>
    <lineage>
        <taxon>Bacteria</taxon>
        <taxon>Bacillati</taxon>
        <taxon>Bacillota</taxon>
        <taxon>Clostridia</taxon>
        <taxon>Lachnospirales</taxon>
        <taxon>Lachnospiraceae</taxon>
        <taxon>Anaerocolumna</taxon>
    </lineage>
</organism>
<evidence type="ECO:0008006" key="3">
    <source>
        <dbReference type="Google" id="ProtNLM"/>
    </source>
</evidence>
<dbReference type="OrthoDB" id="6396118at2"/>
<accession>A0A1M7XXJ8</accession>
<sequence>MKIHYFQRYHEKENVATANTMLLLSRLYQYSSDKFFRFLKSEFFSDSFEPEIAFNLQEKSVDSIPDATITQESFKIVVETKMSDWFYSDQLMRHLNSFSGEKYKVMITLAPELMVEDKKEIFEKQLKEYNATQDHPVIHINTTFEGIANAIQEVIDDKDYDMQEVLDDYLNYCYNDGLIAVSDSWKYMRMQLAGTTLDFNIREDIYYDNAERGFRAHDYLSLYKNKSVRAVGKVCARITAVETENGMQYEAEFGDLTDQRKEKIIKAIADGDEHGYDLRTIKHRYFFVEKFYETDFSKITPRAPMGTRIFDLSQILETEHLPETQGIAELLKTKTWS</sequence>
<gene>
    <name evidence="1" type="ORF">SAMN02745217_00309</name>
</gene>
<dbReference type="RefSeq" id="WP_073587047.1">
    <property type="nucleotide sequence ID" value="NZ_FRFD01000003.1"/>
</dbReference>
<dbReference type="STRING" id="1121345.SAMN02745217_00309"/>
<dbReference type="Proteomes" id="UP000184612">
    <property type="component" value="Unassembled WGS sequence"/>
</dbReference>
<protein>
    <recommendedName>
        <fullName evidence="3">PD-(D/E)XK nuclease superfamily protein</fullName>
    </recommendedName>
</protein>
<keyword evidence="2" id="KW-1185">Reference proteome</keyword>